<proteinExistence type="predicted"/>
<comment type="caution">
    <text evidence="1">The sequence shown here is derived from an EMBL/GenBank/DDBJ whole genome shotgun (WGS) entry which is preliminary data.</text>
</comment>
<protein>
    <submittedName>
        <fullName evidence="1">Uncharacterized protein</fullName>
    </submittedName>
</protein>
<evidence type="ECO:0000313" key="2">
    <source>
        <dbReference type="Proteomes" id="UP000704712"/>
    </source>
</evidence>
<accession>A0A8S9TMZ2</accession>
<name>A0A8S9TMZ2_PHYIN</name>
<dbReference type="Proteomes" id="UP000704712">
    <property type="component" value="Unassembled WGS sequence"/>
</dbReference>
<evidence type="ECO:0000313" key="1">
    <source>
        <dbReference type="EMBL" id="KAF4129830.1"/>
    </source>
</evidence>
<sequence length="128" mass="14544">MLMRKSVFSYYAFTQYFETAPASEKGVWTNISSDDWTLIIEMEAVTDQLAQFSLSDVEKEGDASSHDDLDPNDLIMCSKICSSVYVLSSRRTKVLGPSSRRASLTMVNDAEVQYVTWNRPRRRSAKVD</sequence>
<dbReference type="EMBL" id="JAACNO010002919">
    <property type="protein sequence ID" value="KAF4129830.1"/>
    <property type="molecule type" value="Genomic_DNA"/>
</dbReference>
<reference evidence="1" key="1">
    <citation type="submission" date="2020-03" db="EMBL/GenBank/DDBJ databases">
        <title>Hybrid Assembly of Korean Phytophthora infestans isolates.</title>
        <authorList>
            <person name="Prokchorchik M."/>
            <person name="Lee Y."/>
            <person name="Seo J."/>
            <person name="Cho J.-H."/>
            <person name="Park Y.-E."/>
            <person name="Jang D.-C."/>
            <person name="Im J.-S."/>
            <person name="Choi J.-G."/>
            <person name="Park H.-J."/>
            <person name="Lee G.-B."/>
            <person name="Lee Y.-G."/>
            <person name="Hong S.-Y."/>
            <person name="Cho K."/>
            <person name="Sohn K.H."/>
        </authorList>
    </citation>
    <scope>NUCLEOTIDE SEQUENCE</scope>
    <source>
        <strain evidence="1">KR_2_A2</strain>
    </source>
</reference>
<gene>
    <name evidence="1" type="ORF">GN958_ATG20996</name>
</gene>
<dbReference type="AlphaFoldDB" id="A0A8S9TMZ2"/>
<organism evidence="1 2">
    <name type="scientific">Phytophthora infestans</name>
    <name type="common">Potato late blight agent</name>
    <name type="synonym">Botrytis infestans</name>
    <dbReference type="NCBI Taxonomy" id="4787"/>
    <lineage>
        <taxon>Eukaryota</taxon>
        <taxon>Sar</taxon>
        <taxon>Stramenopiles</taxon>
        <taxon>Oomycota</taxon>
        <taxon>Peronosporomycetes</taxon>
        <taxon>Peronosporales</taxon>
        <taxon>Peronosporaceae</taxon>
        <taxon>Phytophthora</taxon>
    </lineage>
</organism>